<reference evidence="1 2" key="1">
    <citation type="submission" date="2019-06" db="EMBL/GenBank/DDBJ databases">
        <title>Whole genome shotgun sequence of Gluconobacter roseus NBRC 3990.</title>
        <authorList>
            <person name="Hosoyama A."/>
            <person name="Uohara A."/>
            <person name="Ohji S."/>
            <person name="Ichikawa N."/>
        </authorList>
    </citation>
    <scope>NUCLEOTIDE SEQUENCE [LARGE SCALE GENOMIC DNA]</scope>
    <source>
        <strain evidence="1 2">NBRC 3990</strain>
    </source>
</reference>
<dbReference type="EMBL" id="BJLY01000001">
    <property type="protein sequence ID" value="GEB03138.1"/>
    <property type="molecule type" value="Genomic_DNA"/>
</dbReference>
<name>A0A4Y3M6R6_9PROT</name>
<gene>
    <name evidence="1" type="ORF">GRO01_07140</name>
</gene>
<comment type="caution">
    <text evidence="1">The sequence shown here is derived from an EMBL/GenBank/DDBJ whole genome shotgun (WGS) entry which is preliminary data.</text>
</comment>
<sequence>MRAGICAGLLKLLCTVLITVKVEQGAGADIMECRDIQDFFGSGAGESESLRRVFAIQGILGLSQTVGWAVLFRSSC</sequence>
<evidence type="ECO:0000313" key="1">
    <source>
        <dbReference type="EMBL" id="GEB03138.1"/>
    </source>
</evidence>
<keyword evidence="2" id="KW-1185">Reference proteome</keyword>
<organism evidence="1 2">
    <name type="scientific">Gluconobacter roseus NBRC 3990</name>
    <dbReference type="NCBI Taxonomy" id="1307950"/>
    <lineage>
        <taxon>Bacteria</taxon>
        <taxon>Pseudomonadati</taxon>
        <taxon>Pseudomonadota</taxon>
        <taxon>Alphaproteobacteria</taxon>
        <taxon>Acetobacterales</taxon>
        <taxon>Acetobacteraceae</taxon>
        <taxon>Gluconobacter</taxon>
    </lineage>
</organism>
<evidence type="ECO:0000313" key="2">
    <source>
        <dbReference type="Proteomes" id="UP000320772"/>
    </source>
</evidence>
<proteinExistence type="predicted"/>
<dbReference type="Proteomes" id="UP000320772">
    <property type="component" value="Unassembled WGS sequence"/>
</dbReference>
<dbReference type="AlphaFoldDB" id="A0A4Y3M6R6"/>
<protein>
    <submittedName>
        <fullName evidence="1">Uncharacterized protein</fullName>
    </submittedName>
</protein>
<accession>A0A4Y3M6R6</accession>